<proteinExistence type="predicted"/>
<dbReference type="AlphaFoldDB" id="A0A2A6RPU3"/>
<dbReference type="InterPro" id="IPR027417">
    <property type="entry name" value="P-loop_NTPase"/>
</dbReference>
<dbReference type="EMBL" id="NQWI01000001">
    <property type="protein sequence ID" value="PDW05037.1"/>
    <property type="molecule type" value="Genomic_DNA"/>
</dbReference>
<keyword evidence="2" id="KW-1185">Reference proteome</keyword>
<dbReference type="CDD" id="cd00093">
    <property type="entry name" value="HTH_XRE"/>
    <property type="match status" value="1"/>
</dbReference>
<dbReference type="SUPFAM" id="SSF52540">
    <property type="entry name" value="P-loop containing nucleoside triphosphate hydrolases"/>
    <property type="match status" value="1"/>
</dbReference>
<dbReference type="OrthoDB" id="4542604at2"/>
<evidence type="ECO:0000313" key="2">
    <source>
        <dbReference type="Proteomes" id="UP000220527"/>
    </source>
</evidence>
<comment type="caution">
    <text evidence="1">The sequence shown here is derived from an EMBL/GenBank/DDBJ whole genome shotgun (WGS) entry which is preliminary data.</text>
</comment>
<dbReference type="InterPro" id="IPR001387">
    <property type="entry name" value="Cro/C1-type_HTH"/>
</dbReference>
<organism evidence="1 2">
    <name type="scientific">Candidatus Viridilinea mediisalina</name>
    <dbReference type="NCBI Taxonomy" id="2024553"/>
    <lineage>
        <taxon>Bacteria</taxon>
        <taxon>Bacillati</taxon>
        <taxon>Chloroflexota</taxon>
        <taxon>Chloroflexia</taxon>
        <taxon>Chloroflexales</taxon>
        <taxon>Chloroflexineae</taxon>
        <taxon>Oscillochloridaceae</taxon>
        <taxon>Candidatus Viridilinea</taxon>
    </lineage>
</organism>
<gene>
    <name evidence="1" type="ORF">CJ255_00150</name>
</gene>
<reference evidence="2" key="1">
    <citation type="submission" date="2017-08" db="EMBL/GenBank/DDBJ databases">
        <authorList>
            <person name="Grouzdev D.S."/>
            <person name="Gaisin V.A."/>
            <person name="Rysina M.S."/>
            <person name="Gorlenko V.M."/>
        </authorList>
    </citation>
    <scope>NUCLEOTIDE SEQUENCE [LARGE SCALE GENOMIC DNA]</scope>
    <source>
        <strain evidence="2">Kir15-3F</strain>
    </source>
</reference>
<name>A0A2A6RPU3_9CHLR</name>
<protein>
    <submittedName>
        <fullName evidence="1">Uncharacterized protein</fullName>
    </submittedName>
</protein>
<sequence>MYRVKFLRERREQLGLTLADMAKTLGYKESMRHRAGEWELGERKPPASRREYILRYMADTLRLRSEPDLFQAYWRQIAQEWGWADLAPSEQRDFLAALPADHASTEPLYAEAFTEQIKHLCSVAGAGVITLADSSVPSHMFVLIEERPFRRTDQTLVVCLDNASTTITEGVLRFIEETITNVLREGFATSALIVTRHSLPTPLQQRLSGPISFQTEDELVRGLINFDRHIRQIITNFEQGDTERLGRVPLAQGFVELNARVNANQAQFTQRTLIKPVIQAVNEWLEHDQQPMALVLGGYGTGKSTLALKVAYDLAVAYRDADDKRGYR</sequence>
<dbReference type="GO" id="GO:0003677">
    <property type="term" value="F:DNA binding"/>
    <property type="evidence" value="ECO:0007669"/>
    <property type="project" value="InterPro"/>
</dbReference>
<dbReference type="Proteomes" id="UP000220527">
    <property type="component" value="Unassembled WGS sequence"/>
</dbReference>
<dbReference type="InterPro" id="IPR010982">
    <property type="entry name" value="Lambda_DNA-bd_dom_sf"/>
</dbReference>
<dbReference type="RefSeq" id="WP_097642057.1">
    <property type="nucleotide sequence ID" value="NZ_NQWI01000001.1"/>
</dbReference>
<evidence type="ECO:0000313" key="1">
    <source>
        <dbReference type="EMBL" id="PDW05037.1"/>
    </source>
</evidence>
<accession>A0A2A6RPU3</accession>
<dbReference type="SUPFAM" id="SSF47413">
    <property type="entry name" value="lambda repressor-like DNA-binding domains"/>
    <property type="match status" value="1"/>
</dbReference>